<dbReference type="Proteomes" id="UP000019116">
    <property type="component" value="Chromosome 5A"/>
</dbReference>
<dbReference type="EnsemblPlants" id="TraesCS5A02G471400.1">
    <property type="protein sequence ID" value="TraesCS5A02G471400.1.cds1"/>
    <property type="gene ID" value="TraesCS5A02G471400"/>
</dbReference>
<evidence type="ECO:0000256" key="1">
    <source>
        <dbReference type="ARBA" id="ARBA00005437"/>
    </source>
</evidence>
<dbReference type="InterPro" id="IPR038595">
    <property type="entry name" value="LOR_sf"/>
</dbReference>
<protein>
    <submittedName>
        <fullName evidence="2">Uncharacterized protein</fullName>
    </submittedName>
</protein>
<organism evidence="2">
    <name type="scientific">Triticum aestivum</name>
    <name type="common">Wheat</name>
    <dbReference type="NCBI Taxonomy" id="4565"/>
    <lineage>
        <taxon>Eukaryota</taxon>
        <taxon>Viridiplantae</taxon>
        <taxon>Streptophyta</taxon>
        <taxon>Embryophyta</taxon>
        <taxon>Tracheophyta</taxon>
        <taxon>Spermatophyta</taxon>
        <taxon>Magnoliopsida</taxon>
        <taxon>Liliopsida</taxon>
        <taxon>Poales</taxon>
        <taxon>Poaceae</taxon>
        <taxon>BOP clade</taxon>
        <taxon>Pooideae</taxon>
        <taxon>Triticodae</taxon>
        <taxon>Triticeae</taxon>
        <taxon>Triticinae</taxon>
        <taxon>Triticum</taxon>
    </lineage>
</organism>
<dbReference type="Gramene" id="TraesRN5A0101128400.1">
    <property type="protein sequence ID" value="TraesRN5A0101128400.1"/>
    <property type="gene ID" value="TraesRN5A0101128400"/>
</dbReference>
<dbReference type="Gramene" id="TraesROB_scaffold_014246_01G000200.1">
    <property type="protein sequence ID" value="TraesROB_scaffold_014246_01G000200.1"/>
    <property type="gene ID" value="TraesROB_scaffold_014246_01G000200"/>
</dbReference>
<dbReference type="Gene3D" id="2.40.160.200">
    <property type="entry name" value="LURP1-related"/>
    <property type="match status" value="1"/>
</dbReference>
<dbReference type="AlphaFoldDB" id="A0A3B6KPU1"/>
<dbReference type="Gramene" id="TraesCAD_scaffold_012329_01G000200.1">
    <property type="protein sequence ID" value="TraesCAD_scaffold_012329_01G000200.1"/>
    <property type="gene ID" value="TraesCAD_scaffold_012329_01G000200"/>
</dbReference>
<dbReference type="Gramene" id="TraesCS5A02G471400.1">
    <property type="protein sequence ID" value="TraesCS5A02G471400.1.cds1"/>
    <property type="gene ID" value="TraesCS5A02G471400"/>
</dbReference>
<dbReference type="Pfam" id="PF04525">
    <property type="entry name" value="LOR"/>
    <property type="match status" value="1"/>
</dbReference>
<name>A0A3B6KPU1_WHEAT</name>
<dbReference type="PANTHER" id="PTHR31087:SF94">
    <property type="entry name" value="EXPRESSED PROTEIN"/>
    <property type="match status" value="1"/>
</dbReference>
<dbReference type="Gramene" id="TraesCLE_scaffold_078529_01G000200.1">
    <property type="protein sequence ID" value="TraesCLE_scaffold_078529_01G000200.1"/>
    <property type="gene ID" value="TraesCLE_scaffold_078529_01G000200"/>
</dbReference>
<keyword evidence="3" id="KW-1185">Reference proteome</keyword>
<dbReference type="PANTHER" id="PTHR31087">
    <property type="match status" value="1"/>
</dbReference>
<evidence type="ECO:0000313" key="2">
    <source>
        <dbReference type="EnsemblPlants" id="TraesCS5A02G471400.1.cds1"/>
    </source>
</evidence>
<dbReference type="InterPro" id="IPR025659">
    <property type="entry name" value="Tubby-like_C"/>
</dbReference>
<dbReference type="Gramene" id="TraesCS5A03G1111100.1">
    <property type="protein sequence ID" value="TraesCS5A03G1111100.1.CDS1"/>
    <property type="gene ID" value="TraesCS5A03G1111100"/>
</dbReference>
<dbReference type="SUPFAM" id="SSF54518">
    <property type="entry name" value="Tubby C-terminal domain-like"/>
    <property type="match status" value="1"/>
</dbReference>
<dbReference type="Gramene" id="TraesWEE_scaffold_094850_01G000200.1">
    <property type="protein sequence ID" value="TraesWEE_scaffold_094850_01G000200.1"/>
    <property type="gene ID" value="TraesWEE_scaffold_094850_01G000200"/>
</dbReference>
<evidence type="ECO:0000313" key="3">
    <source>
        <dbReference type="Proteomes" id="UP000019116"/>
    </source>
</evidence>
<dbReference type="STRING" id="4565.A0A3B6KPU1"/>
<comment type="similarity">
    <text evidence="1">Belongs to the LOR family.</text>
</comment>
<accession>A0A3B6KPU1</accession>
<proteinExistence type="inferred from homology"/>
<sequence>MGSESIMESSDQTAAIVDEKFHAPTKTEFTVTKCFTSKGAGFTVTDSAGAAAVMEVETTEVGVRNLSCLLCRDAASPSPLITLQEAMISSMGQRQWKAFRGHGTNGSDLLFVAVDMTRFFQMGITLHVFRAGNSPRDEKPDFVVRGSYYRGAMTVSRRNEKDNYIDIADIAEIGRESSLWCAMLGHNTYTVSISQEVDQAFVLALTVILDQTYSPKLNSCCCACDHSSPYGRDCRRRHNRSIDM</sequence>
<dbReference type="SMR" id="A0A3B6KPU1"/>
<reference evidence="2" key="1">
    <citation type="submission" date="2018-08" db="EMBL/GenBank/DDBJ databases">
        <authorList>
            <person name="Rossello M."/>
        </authorList>
    </citation>
    <scope>NUCLEOTIDE SEQUENCE [LARGE SCALE GENOMIC DNA]</scope>
    <source>
        <strain evidence="2">cv. Chinese Spring</strain>
    </source>
</reference>
<reference evidence="2" key="2">
    <citation type="submission" date="2018-10" db="UniProtKB">
        <authorList>
            <consortium name="EnsemblPlants"/>
        </authorList>
    </citation>
    <scope>IDENTIFICATION</scope>
</reference>
<dbReference type="OrthoDB" id="97518at2759"/>
<dbReference type="InterPro" id="IPR007612">
    <property type="entry name" value="LOR"/>
</dbReference>